<evidence type="ECO:0000313" key="7">
    <source>
        <dbReference type="EMBL" id="EFK37012.1"/>
    </source>
</evidence>
<dbReference type="NCBIfam" id="TIGR00107">
    <property type="entry name" value="deoD"/>
    <property type="match status" value="1"/>
</dbReference>
<feature type="domain" description="Nucleoside phosphorylase" evidence="6">
    <location>
        <begin position="33"/>
        <end position="228"/>
    </location>
</feature>
<dbReference type="NCBIfam" id="NF004489">
    <property type="entry name" value="PRK05819.1"/>
    <property type="match status" value="1"/>
</dbReference>
<accession>A0ABN0AV62</accession>
<dbReference type="InterPro" id="IPR000845">
    <property type="entry name" value="Nucleoside_phosphorylase_d"/>
</dbReference>
<evidence type="ECO:0000313" key="8">
    <source>
        <dbReference type="Proteomes" id="UP000002969"/>
    </source>
</evidence>
<dbReference type="CDD" id="cd09006">
    <property type="entry name" value="PNP_EcPNPI-like"/>
    <property type="match status" value="1"/>
</dbReference>
<comment type="catalytic activity">
    <reaction evidence="5">
        <text>uridine + phosphate = alpha-D-ribose 1-phosphate + uracil</text>
        <dbReference type="Rhea" id="RHEA:24388"/>
        <dbReference type="ChEBI" id="CHEBI:16704"/>
        <dbReference type="ChEBI" id="CHEBI:17568"/>
        <dbReference type="ChEBI" id="CHEBI:43474"/>
        <dbReference type="ChEBI" id="CHEBI:57720"/>
        <dbReference type="EC" id="2.4.2.3"/>
    </reaction>
</comment>
<keyword evidence="8" id="KW-1185">Reference proteome</keyword>
<keyword evidence="4 7" id="KW-0808">Transferase</keyword>
<dbReference type="Proteomes" id="UP000002969">
    <property type="component" value="Unassembled WGS sequence"/>
</dbReference>
<dbReference type="GO" id="GO:0004731">
    <property type="term" value="F:purine-nucleoside phosphorylase activity"/>
    <property type="evidence" value="ECO:0007669"/>
    <property type="project" value="UniProtKB-EC"/>
</dbReference>
<dbReference type="InterPro" id="IPR035994">
    <property type="entry name" value="Nucleoside_phosphorylase_sf"/>
</dbReference>
<gene>
    <name evidence="7" type="primary">deoD</name>
    <name evidence="7" type="ORF">HMPREF0204_10858</name>
</gene>
<reference evidence="7" key="1">
    <citation type="submission" date="2010-06" db="EMBL/GenBank/DDBJ databases">
        <authorList>
            <person name="Muzny D."/>
            <person name="Qin X."/>
            <person name="Buhay C."/>
            <person name="Dugan-Rocha S."/>
            <person name="Ding Y."/>
            <person name="Chen G."/>
            <person name="Hawes A."/>
            <person name="Holder M."/>
            <person name="Jhangiani S."/>
            <person name="Johnson A."/>
            <person name="Khan Z."/>
            <person name="Li Z."/>
            <person name="Liu W."/>
            <person name="Liu X."/>
            <person name="Perez L."/>
            <person name="Shen H."/>
            <person name="Wang Q."/>
            <person name="Watt J."/>
            <person name="Xi L."/>
            <person name="Xin Y."/>
            <person name="Zhou J."/>
            <person name="Deng J."/>
            <person name="Jiang H."/>
            <person name="Liu Y."/>
            <person name="Qu J."/>
            <person name="Song X.-Z."/>
            <person name="Zhang L."/>
            <person name="Villasana D."/>
            <person name="Johnson A."/>
            <person name="Liu J."/>
            <person name="Liyanage D."/>
            <person name="Lorensuhewa L."/>
            <person name="Robinson T."/>
            <person name="Song A."/>
            <person name="Song B.-B."/>
            <person name="Dinh H."/>
            <person name="Thornton R."/>
            <person name="Coyle M."/>
            <person name="Francisco L."/>
            <person name="Jackson L."/>
            <person name="Javaid M."/>
            <person name="Korchina V."/>
            <person name="Kovar C."/>
            <person name="Mata R."/>
            <person name="Mathew T."/>
            <person name="Ngo R."/>
            <person name="Nguyen L."/>
            <person name="Nguyen N."/>
            <person name="Okwuonu G."/>
            <person name="Ongeri F."/>
            <person name="Pham C."/>
            <person name="Simmons D."/>
            <person name="Wilczek-Boney K."/>
            <person name="Hale W."/>
            <person name="Jakkamsetti A."/>
            <person name="Pham P."/>
            <person name="Ruth R."/>
            <person name="San Lucas F."/>
            <person name="Warren J."/>
            <person name="Zhang J."/>
            <person name="Zhao Z."/>
            <person name="Zhou C."/>
            <person name="Zhu D."/>
            <person name="Lee S."/>
            <person name="Bess C."/>
            <person name="Blankenburg K."/>
            <person name="Forbes L."/>
            <person name="Fu Q."/>
            <person name="Gubbala S."/>
            <person name="Hirani K."/>
            <person name="Jayaseelan J.C."/>
            <person name="Lara F."/>
            <person name="Munidasa M."/>
            <person name="Palculict T."/>
            <person name="Patil S."/>
            <person name="Pu L.-L."/>
            <person name="Saada N."/>
            <person name="Tang L."/>
            <person name="Weissenberger G."/>
            <person name="Zhu Y."/>
            <person name="Hemphill L."/>
            <person name="Shang Y."/>
            <person name="Youmans B."/>
            <person name="Ayvaz T."/>
            <person name="Ross M."/>
            <person name="Santibanez J."/>
            <person name="Aqrawi P."/>
            <person name="Gross S."/>
            <person name="Joshi V."/>
            <person name="Fowler G."/>
            <person name="Nazareth L."/>
            <person name="Reid J."/>
            <person name="Worley K."/>
            <person name="Petrosino J."/>
            <person name="Highlander S."/>
            <person name="Gibbs R."/>
        </authorList>
    </citation>
    <scope>NUCLEOTIDE SEQUENCE [LARGE SCALE GENOMIC DNA]</scope>
    <source>
        <strain evidence="7">ATCC 35910</strain>
    </source>
</reference>
<dbReference type="InterPro" id="IPR004402">
    <property type="entry name" value="DeoD-type"/>
</dbReference>
<keyword evidence="3 7" id="KW-0328">Glycosyltransferase</keyword>
<organism evidence="7 8">
    <name type="scientific">Chryseobacterium gleum ATCC 35910</name>
    <dbReference type="NCBI Taxonomy" id="525257"/>
    <lineage>
        <taxon>Bacteria</taxon>
        <taxon>Pseudomonadati</taxon>
        <taxon>Bacteroidota</taxon>
        <taxon>Flavobacteriia</taxon>
        <taxon>Flavobacteriales</taxon>
        <taxon>Weeksellaceae</taxon>
        <taxon>Chryseobacterium group</taxon>
        <taxon>Chryseobacterium</taxon>
    </lineage>
</organism>
<comment type="caution">
    <text evidence="7">The sequence shown here is derived from an EMBL/GenBank/DDBJ whole genome shotgun (WGS) entry which is preliminary data.</text>
</comment>
<name>A0ABN0AV62_CHRGE</name>
<proteinExistence type="predicted"/>
<dbReference type="PANTHER" id="PTHR43691:SF11">
    <property type="entry name" value="FI09636P-RELATED"/>
    <property type="match status" value="1"/>
</dbReference>
<evidence type="ECO:0000256" key="1">
    <source>
        <dbReference type="ARBA" id="ARBA00011888"/>
    </source>
</evidence>
<dbReference type="EMBL" id="ACKQ02000003">
    <property type="protein sequence ID" value="EFK37012.1"/>
    <property type="molecule type" value="Genomic_DNA"/>
</dbReference>
<evidence type="ECO:0000259" key="6">
    <source>
        <dbReference type="Pfam" id="PF01048"/>
    </source>
</evidence>
<dbReference type="Pfam" id="PF01048">
    <property type="entry name" value="PNP_UDP_1"/>
    <property type="match status" value="1"/>
</dbReference>
<protein>
    <recommendedName>
        <fullName evidence="2">Uridine phosphorylase</fullName>
        <ecNumber evidence="1">2.4.2.3</ecNumber>
    </recommendedName>
</protein>
<evidence type="ECO:0000256" key="5">
    <source>
        <dbReference type="ARBA" id="ARBA00048447"/>
    </source>
</evidence>
<dbReference type="PANTHER" id="PTHR43691">
    <property type="entry name" value="URIDINE PHOSPHORYLASE"/>
    <property type="match status" value="1"/>
</dbReference>
<dbReference type="EC" id="2.4.2.3" evidence="1"/>
<evidence type="ECO:0000256" key="4">
    <source>
        <dbReference type="ARBA" id="ARBA00022679"/>
    </source>
</evidence>
<evidence type="ECO:0000256" key="2">
    <source>
        <dbReference type="ARBA" id="ARBA00021980"/>
    </source>
</evidence>
<sequence length="255" mass="28359">MQYLKQSKSYYLCPIQNNIMSIHISAKKGEIAKVVLQPGDPLRAQYIAENYLENAKLVSKTRGIFYYTGLYKGKEITVGASGMGFPSIGIYSFELFTEYEVDTIIRIGTCGAYNTDLKLFDILNIDKAASESTYAKYAWGIEDEILSHQGNIFNTINETAKELSLNAKAINIHSSDIFYRKDPATPEIATKYNCPAVEMEAFGLFANAQHLGKNAATILTVTDIIPTHEKISADEREKALNPMMELALESAIKSL</sequence>
<dbReference type="SUPFAM" id="SSF53167">
    <property type="entry name" value="Purine and uridine phosphorylases"/>
    <property type="match status" value="1"/>
</dbReference>
<dbReference type="Gene3D" id="3.40.50.1580">
    <property type="entry name" value="Nucleoside phosphorylase domain"/>
    <property type="match status" value="1"/>
</dbReference>
<evidence type="ECO:0000256" key="3">
    <source>
        <dbReference type="ARBA" id="ARBA00022676"/>
    </source>
</evidence>